<evidence type="ECO:0000313" key="5">
    <source>
        <dbReference type="Proteomes" id="UP000887566"/>
    </source>
</evidence>
<dbReference type="PROSITE" id="PS50235">
    <property type="entry name" value="USP_3"/>
    <property type="match status" value="1"/>
</dbReference>
<protein>
    <submittedName>
        <fullName evidence="6">USP domain-containing protein</fullName>
    </submittedName>
</protein>
<feature type="region of interest" description="Disordered" evidence="3">
    <location>
        <begin position="422"/>
        <end position="468"/>
    </location>
</feature>
<accession>A0A914VU92</accession>
<dbReference type="PANTHER" id="PTHR24006:SF944">
    <property type="entry name" value="UBIQUITIN CARBOXYL-TERMINAL HYDROLASE"/>
    <property type="match status" value="1"/>
</dbReference>
<feature type="region of interest" description="Disordered" evidence="3">
    <location>
        <begin position="1"/>
        <end position="65"/>
    </location>
</feature>
<dbReference type="InterPro" id="IPR050164">
    <property type="entry name" value="Peptidase_C19"/>
</dbReference>
<sequence>MTVTPFAPMSAAEKPMEADETPADPDADSTTHGNVESNKEAFGHQAPPNPWQQNERCDSTPLVESGNKENTYLTAEEIMVEMKAILGFDIDLRRAEACVKKHTQGNEGVKQKKQEWLEAALNDYLNELSYVESNVDNLAVATCANRPAGTHARVTQTATDVVDLTKDDSNDLQIAIAQSIADKAINKEDQDMNKAIEESLKANQGIPGFAPFGQKDPENPHERSRAGVSAVGLKNVGNTCWFNVIAQALFNVPRIRQVLLDYSNDPCDATGEGIEVAGVTNMDETEPSQSDEVIASGNQEVVTPPVDSQESNQVRLARALRRLFALLLGSKRKYIDPSEVLDLIARLNAELNASPSVGIQQDVTEMLLRLIEWLEQAFGVGGSGGNAGMGSRQPRGEQSTSGEGKDILNDGKEMQIEGKEMLSEPDDHSLVRTQSPTPASQAPELAAGDIVPSPPSSSSPSISADNAGSQSFKHIFHGSHIEERVSADGRISTSTVDQSLHITNLHVEYETFHDSLAASQWQEATPDNPACEQWFVHVPPVIVFSLRRFSFDKSDLRTVKLHKEFSFPVEFFIDRYLHHNRDVVADKRLLVKKWRDQLERVLTILKQYDEFALGNEKRVAVSEALSACMRFMGAANNAAPPVGEKSGDEPMDTSTNEMEVVAQSSPVSAPVFNRAAVPPAELAVLDRLLNSALRQATEETEDLRQQATELRRAIDLAFDEVHLLEHPYRLHAVLIHEGEANVGHYWAYIADHATVTDAGIPVAWRKYNDKTVEPATWEQVTADSYGTRRNCSAYCLVYVHKNRRDLFENDTASLCSTVEEATHSLPRDLAELVEQDNAQFVAEVKAWDEKEERRRMAAEQEGRKGATVSWAVRTETVDIPKEFSSAIVDLHSELACKHLGDDALAHALKSFDSATLTGPESYEAVVVKAADWISTKIDEVSQFGGKSGIVDPRLMNILVWLTSAAKTLPPVVRQVFLLESLPSKSSSHEFNTALGIMLEKLRQQMDTDSNDVDKYKEAHVFYYKFLQSICLMHEVMCQSEKRSVDEKQIVKLLKYLIRVECINEQLNSYSGWAQKHQMVPCVVENAMRILLLRLTEVFVQYVKASPCKFGAKETEVMKSVVLPLLIRLGQRKSAADVLVLEHIHSAWQMAVGQHDSNNGGNIKDALEALQMILDANERQTTTPLPFINIKINPRPSALAKEAKALVEKAASCGLLDQDPQAQTKLVAQEIHTLKSLPA</sequence>
<proteinExistence type="inferred from homology"/>
<keyword evidence="5" id="KW-1185">Reference proteome</keyword>
<reference evidence="6" key="1">
    <citation type="submission" date="2022-11" db="UniProtKB">
        <authorList>
            <consortium name="WormBaseParasite"/>
        </authorList>
    </citation>
    <scope>IDENTIFICATION</scope>
</reference>
<dbReference type="GO" id="GO:0004843">
    <property type="term" value="F:cysteine-type deubiquitinase activity"/>
    <property type="evidence" value="ECO:0007669"/>
    <property type="project" value="InterPro"/>
</dbReference>
<feature type="region of interest" description="Disordered" evidence="3">
    <location>
        <begin position="383"/>
        <end position="408"/>
    </location>
</feature>
<dbReference type="PANTHER" id="PTHR24006">
    <property type="entry name" value="UBIQUITIN CARBOXYL-TERMINAL HYDROLASE"/>
    <property type="match status" value="1"/>
</dbReference>
<feature type="domain" description="USP" evidence="4">
    <location>
        <begin position="231"/>
        <end position="801"/>
    </location>
</feature>
<dbReference type="GO" id="GO:0016579">
    <property type="term" value="P:protein deubiquitination"/>
    <property type="evidence" value="ECO:0007669"/>
    <property type="project" value="InterPro"/>
</dbReference>
<feature type="compositionally biased region" description="Polar residues" evidence="3">
    <location>
        <begin position="431"/>
        <end position="440"/>
    </location>
</feature>
<dbReference type="Gene3D" id="3.90.70.10">
    <property type="entry name" value="Cysteine proteinases"/>
    <property type="match status" value="1"/>
</dbReference>
<evidence type="ECO:0000259" key="4">
    <source>
        <dbReference type="PROSITE" id="PS50235"/>
    </source>
</evidence>
<dbReference type="Proteomes" id="UP000887566">
    <property type="component" value="Unplaced"/>
</dbReference>
<dbReference type="InterPro" id="IPR038765">
    <property type="entry name" value="Papain-like_cys_pep_sf"/>
</dbReference>
<evidence type="ECO:0000256" key="3">
    <source>
        <dbReference type="SAM" id="MobiDB-lite"/>
    </source>
</evidence>
<dbReference type="WBParaSite" id="PSAMB.scaffold250size61370.g3818.t1">
    <property type="protein sequence ID" value="PSAMB.scaffold250size61370.g3818.t1"/>
    <property type="gene ID" value="PSAMB.scaffold250size61370.g3818"/>
</dbReference>
<feature type="compositionally biased region" description="Acidic residues" evidence="3">
    <location>
        <begin position="18"/>
        <end position="27"/>
    </location>
</feature>
<comment type="similarity">
    <text evidence="1">Belongs to the peptidase C19 family.</text>
</comment>
<dbReference type="InterPro" id="IPR028889">
    <property type="entry name" value="USP"/>
</dbReference>
<dbReference type="InterPro" id="IPR018200">
    <property type="entry name" value="USP_CS"/>
</dbReference>
<evidence type="ECO:0000256" key="1">
    <source>
        <dbReference type="ARBA" id="ARBA00009085"/>
    </source>
</evidence>
<dbReference type="GO" id="GO:0005829">
    <property type="term" value="C:cytosol"/>
    <property type="evidence" value="ECO:0007669"/>
    <property type="project" value="TreeGrafter"/>
</dbReference>
<name>A0A914VU92_9BILA</name>
<evidence type="ECO:0000313" key="6">
    <source>
        <dbReference type="WBParaSite" id="PSAMB.scaffold250size61370.g3818.t1"/>
    </source>
</evidence>
<dbReference type="SUPFAM" id="SSF54001">
    <property type="entry name" value="Cysteine proteinases"/>
    <property type="match status" value="1"/>
</dbReference>
<dbReference type="PROSITE" id="PS00973">
    <property type="entry name" value="USP_2"/>
    <property type="match status" value="1"/>
</dbReference>
<dbReference type="GO" id="GO:0005634">
    <property type="term" value="C:nucleus"/>
    <property type="evidence" value="ECO:0007669"/>
    <property type="project" value="TreeGrafter"/>
</dbReference>
<dbReference type="Pfam" id="PF00443">
    <property type="entry name" value="UCH"/>
    <property type="match status" value="1"/>
</dbReference>
<organism evidence="5 6">
    <name type="scientific">Plectus sambesii</name>
    <dbReference type="NCBI Taxonomy" id="2011161"/>
    <lineage>
        <taxon>Eukaryota</taxon>
        <taxon>Metazoa</taxon>
        <taxon>Ecdysozoa</taxon>
        <taxon>Nematoda</taxon>
        <taxon>Chromadorea</taxon>
        <taxon>Plectida</taxon>
        <taxon>Plectina</taxon>
        <taxon>Plectoidea</taxon>
        <taxon>Plectidae</taxon>
        <taxon>Plectus</taxon>
    </lineage>
</organism>
<evidence type="ECO:0000256" key="2">
    <source>
        <dbReference type="SAM" id="Coils"/>
    </source>
</evidence>
<feature type="coiled-coil region" evidence="2">
    <location>
        <begin position="693"/>
        <end position="720"/>
    </location>
</feature>
<dbReference type="AlphaFoldDB" id="A0A914VU92"/>
<keyword evidence="2" id="KW-0175">Coiled coil</keyword>
<dbReference type="InterPro" id="IPR001394">
    <property type="entry name" value="Peptidase_C19_UCH"/>
</dbReference>